<protein>
    <submittedName>
        <fullName evidence="1">Uncharacterized protein</fullName>
    </submittedName>
</protein>
<sequence length="87" mass="10296">MNAQKVCEEIINFLLNEGFRIEVSKSDVEKAIMYIRGIDERTIQKWLKALVIFGYLKPRTPFIYQINPIKVPRVMKMLKEKPQTKIL</sequence>
<dbReference type="Proteomes" id="UP000281261">
    <property type="component" value="Unassembled WGS sequence"/>
</dbReference>
<comment type="caution">
    <text evidence="1">The sequence shown here is derived from an EMBL/GenBank/DDBJ whole genome shotgun (WGS) entry which is preliminary data.</text>
</comment>
<accession>A0A420ZBS8</accession>
<name>A0A420ZBS8_UNCK3</name>
<dbReference type="EMBL" id="QMNG01000053">
    <property type="protein sequence ID" value="RLC36474.1"/>
    <property type="molecule type" value="Genomic_DNA"/>
</dbReference>
<dbReference type="AlphaFoldDB" id="A0A420ZBS8"/>
<evidence type="ECO:0000313" key="2">
    <source>
        <dbReference type="Proteomes" id="UP000281261"/>
    </source>
</evidence>
<organism evidence="1 2">
    <name type="scientific">candidate division Kazan bacterium</name>
    <dbReference type="NCBI Taxonomy" id="2202143"/>
    <lineage>
        <taxon>Bacteria</taxon>
        <taxon>Bacteria division Kazan-3B-28</taxon>
    </lineage>
</organism>
<gene>
    <name evidence="1" type="ORF">DRH29_04500</name>
</gene>
<proteinExistence type="predicted"/>
<evidence type="ECO:0000313" key="1">
    <source>
        <dbReference type="EMBL" id="RLC36474.1"/>
    </source>
</evidence>
<reference evidence="1 2" key="1">
    <citation type="submission" date="2018-06" db="EMBL/GenBank/DDBJ databases">
        <title>Extensive metabolic versatility and redundancy in microbially diverse, dynamic hydrothermal sediments.</title>
        <authorList>
            <person name="Dombrowski N."/>
            <person name="Teske A."/>
            <person name="Baker B.J."/>
        </authorList>
    </citation>
    <scope>NUCLEOTIDE SEQUENCE [LARGE SCALE GENOMIC DNA]</scope>
    <source>
        <strain evidence="1">B79_G16</strain>
    </source>
</reference>